<feature type="non-terminal residue" evidence="1">
    <location>
        <position position="1"/>
    </location>
</feature>
<protein>
    <submittedName>
        <fullName evidence="1">Nucleotide-binding alpha-beta plait domain-containing protein</fullName>
    </submittedName>
</protein>
<evidence type="ECO:0000313" key="1">
    <source>
        <dbReference type="EMBL" id="GFD24740.1"/>
    </source>
</evidence>
<sequence>DIVIKYMGELWIMLEFKSLESMIKFKECVSVMSWFPQVKDATNEFEVDGRIAWVEVEGVPYRLWTENTFARIADKWGNSIREDFKIIHRGKTYWIRANETQVGFWILLMNSMMKMLTLWMKTVMPKRLEILISIAMEIGYLILYLKTKSW</sequence>
<proteinExistence type="predicted"/>
<dbReference type="AlphaFoldDB" id="A0A699UQG9"/>
<dbReference type="EMBL" id="BKCJ011354764">
    <property type="protein sequence ID" value="GFD24740.1"/>
    <property type="molecule type" value="Genomic_DNA"/>
</dbReference>
<accession>A0A699UQG9</accession>
<name>A0A699UQG9_TANCI</name>
<gene>
    <name evidence="1" type="ORF">Tci_896709</name>
</gene>
<comment type="caution">
    <text evidence="1">The sequence shown here is derived from an EMBL/GenBank/DDBJ whole genome shotgun (WGS) entry which is preliminary data.</text>
</comment>
<organism evidence="1">
    <name type="scientific">Tanacetum cinerariifolium</name>
    <name type="common">Dalmatian daisy</name>
    <name type="synonym">Chrysanthemum cinerariifolium</name>
    <dbReference type="NCBI Taxonomy" id="118510"/>
    <lineage>
        <taxon>Eukaryota</taxon>
        <taxon>Viridiplantae</taxon>
        <taxon>Streptophyta</taxon>
        <taxon>Embryophyta</taxon>
        <taxon>Tracheophyta</taxon>
        <taxon>Spermatophyta</taxon>
        <taxon>Magnoliopsida</taxon>
        <taxon>eudicotyledons</taxon>
        <taxon>Gunneridae</taxon>
        <taxon>Pentapetalae</taxon>
        <taxon>asterids</taxon>
        <taxon>campanulids</taxon>
        <taxon>Asterales</taxon>
        <taxon>Asteraceae</taxon>
        <taxon>Asteroideae</taxon>
        <taxon>Anthemideae</taxon>
        <taxon>Anthemidinae</taxon>
        <taxon>Tanacetum</taxon>
    </lineage>
</organism>
<reference evidence="1" key="1">
    <citation type="journal article" date="2019" name="Sci. Rep.">
        <title>Draft genome of Tanacetum cinerariifolium, the natural source of mosquito coil.</title>
        <authorList>
            <person name="Yamashiro T."/>
            <person name="Shiraishi A."/>
            <person name="Satake H."/>
            <person name="Nakayama K."/>
        </authorList>
    </citation>
    <scope>NUCLEOTIDE SEQUENCE</scope>
</reference>